<dbReference type="STRING" id="1336235.GCA_000518785_01245"/>
<sequence>MSFAALALALTACQRDDMEKPLVISGKVFIFNYRVAQANAVITLARNGALPDESYVETSFENPAGGAPHLTRSRIFPFWKKVTVESPPMRCVAKDRPYAVAIRIVDADGRELQLIETTIVSSLDQSILPSKPLVVGPVYTRNPEVFKADGSTDYAPDLSCPK</sequence>
<evidence type="ECO:0000313" key="1">
    <source>
        <dbReference type="EMBL" id="SSC68189.1"/>
    </source>
</evidence>
<name>A0A376AK74_9HYPH</name>
<proteinExistence type="predicted"/>
<gene>
    <name evidence="1" type="ORF">RHIZ70_3897</name>
</gene>
<accession>A0A376AK74</accession>
<protein>
    <submittedName>
        <fullName evidence="1">Uncharacterized protein</fullName>
    </submittedName>
</protein>
<keyword evidence="2" id="KW-1185">Reference proteome</keyword>
<dbReference type="EMBL" id="UEYP01000006">
    <property type="protein sequence ID" value="SSC68189.1"/>
    <property type="molecule type" value="Genomic_DNA"/>
</dbReference>
<dbReference type="OrthoDB" id="7916166at2"/>
<dbReference type="AlphaFoldDB" id="A0A376AK74"/>
<reference evidence="2" key="1">
    <citation type="submission" date="2018-07" db="EMBL/GenBank/DDBJ databases">
        <authorList>
            <person name="Peiro R."/>
            <person name="Begona"/>
            <person name="Cbmso G."/>
            <person name="Lopez M."/>
            <person name="Gonzalez S."/>
        </authorList>
    </citation>
    <scope>NUCLEOTIDE SEQUENCE [LARGE SCALE GENOMIC DNA]</scope>
</reference>
<organism evidence="1 2">
    <name type="scientific">Ciceribacter selenitireducens ATCC BAA-1503</name>
    <dbReference type="NCBI Taxonomy" id="1336235"/>
    <lineage>
        <taxon>Bacteria</taxon>
        <taxon>Pseudomonadati</taxon>
        <taxon>Pseudomonadota</taxon>
        <taxon>Alphaproteobacteria</taxon>
        <taxon>Hyphomicrobiales</taxon>
        <taxon>Rhizobiaceae</taxon>
        <taxon>Ciceribacter</taxon>
    </lineage>
</organism>
<dbReference type="Proteomes" id="UP000254764">
    <property type="component" value="Unassembled WGS sequence"/>
</dbReference>
<evidence type="ECO:0000313" key="2">
    <source>
        <dbReference type="Proteomes" id="UP000254764"/>
    </source>
</evidence>